<dbReference type="GO" id="GO:0030428">
    <property type="term" value="C:cell septum"/>
    <property type="evidence" value="ECO:0007669"/>
    <property type="project" value="TreeGrafter"/>
</dbReference>
<dbReference type="GO" id="GO:0000917">
    <property type="term" value="P:division septum assembly"/>
    <property type="evidence" value="ECO:0007669"/>
    <property type="project" value="UniProtKB-KW"/>
</dbReference>
<dbReference type="EMBL" id="DVGZ01000047">
    <property type="protein sequence ID" value="HIR46969.1"/>
    <property type="molecule type" value="Genomic_DNA"/>
</dbReference>
<evidence type="ECO:0000256" key="3">
    <source>
        <dbReference type="ARBA" id="ARBA00022490"/>
    </source>
</evidence>
<dbReference type="Proteomes" id="UP000824242">
    <property type="component" value="Unassembled WGS sequence"/>
</dbReference>
<comment type="function">
    <text evidence="7">Activator of cell division through the inhibition of FtsZ GTPase activity, therefore promoting FtsZ assembly into bundles of protofilaments necessary for the formation of the division Z ring. It is recruited early at mid-cell but it is not essential for cell division.</text>
</comment>
<keyword evidence="6" id="KW-0131">Cell cycle</keyword>
<dbReference type="InterPro" id="IPR007838">
    <property type="entry name" value="Cell_div_ZapA-like"/>
</dbReference>
<dbReference type="PANTHER" id="PTHR34981:SF1">
    <property type="entry name" value="CELL DIVISION PROTEIN ZAPA"/>
    <property type="match status" value="1"/>
</dbReference>
<evidence type="ECO:0000256" key="9">
    <source>
        <dbReference type="ARBA" id="ARBA00033158"/>
    </source>
</evidence>
<name>A0A9D1AM52_9FIRM</name>
<comment type="subunit">
    <text evidence="8">Homodimer. Interacts with FtsZ.</text>
</comment>
<dbReference type="GO" id="GO:0043093">
    <property type="term" value="P:FtsZ-dependent cytokinesis"/>
    <property type="evidence" value="ECO:0007669"/>
    <property type="project" value="TreeGrafter"/>
</dbReference>
<dbReference type="InterPro" id="IPR036192">
    <property type="entry name" value="Cell_div_ZapA-like_sf"/>
</dbReference>
<feature type="compositionally biased region" description="Basic and acidic residues" evidence="10">
    <location>
        <begin position="85"/>
        <end position="123"/>
    </location>
</feature>
<evidence type="ECO:0000256" key="2">
    <source>
        <dbReference type="ARBA" id="ARBA00015195"/>
    </source>
</evidence>
<evidence type="ECO:0000256" key="4">
    <source>
        <dbReference type="ARBA" id="ARBA00022618"/>
    </source>
</evidence>
<comment type="subcellular location">
    <subcellularLocation>
        <location evidence="1">Cytoplasm</location>
    </subcellularLocation>
</comment>
<reference evidence="11" key="2">
    <citation type="journal article" date="2021" name="PeerJ">
        <title>Extensive microbial diversity within the chicken gut microbiome revealed by metagenomics and culture.</title>
        <authorList>
            <person name="Gilroy R."/>
            <person name="Ravi A."/>
            <person name="Getino M."/>
            <person name="Pursley I."/>
            <person name="Horton D.L."/>
            <person name="Alikhan N.F."/>
            <person name="Baker D."/>
            <person name="Gharbi K."/>
            <person name="Hall N."/>
            <person name="Watson M."/>
            <person name="Adriaenssens E.M."/>
            <person name="Foster-Nyarko E."/>
            <person name="Jarju S."/>
            <person name="Secka A."/>
            <person name="Antonio M."/>
            <person name="Oren A."/>
            <person name="Chaudhuri R.R."/>
            <person name="La Ragione R."/>
            <person name="Hildebrand F."/>
            <person name="Pallen M.J."/>
        </authorList>
    </citation>
    <scope>NUCLEOTIDE SEQUENCE</scope>
    <source>
        <strain evidence="11">ChiSxjej1B13-7958</strain>
    </source>
</reference>
<feature type="region of interest" description="Disordered" evidence="10">
    <location>
        <begin position="85"/>
        <end position="171"/>
    </location>
</feature>
<sequence>MSKNRIRLEICGVECVIGSDDSEEYIRAIGAEVARSMNAMCRQNERISIATAAVFAALNYCDDAQKAKAAADNLRAQIKNYVEDASHARMEADEARREADRLSREVQRLRARLAEEETDEPKPESPPQHKMQEEKPAPAETPQPQENAPETVDPDAEKGFISFFEKKTDEE</sequence>
<evidence type="ECO:0000313" key="12">
    <source>
        <dbReference type="Proteomes" id="UP000824242"/>
    </source>
</evidence>
<gene>
    <name evidence="11" type="ORF">IAB89_04830</name>
</gene>
<proteinExistence type="predicted"/>
<evidence type="ECO:0000256" key="6">
    <source>
        <dbReference type="ARBA" id="ARBA00023306"/>
    </source>
</evidence>
<organism evidence="11 12">
    <name type="scientific">Candidatus Caccousia avicola</name>
    <dbReference type="NCBI Taxonomy" id="2840721"/>
    <lineage>
        <taxon>Bacteria</taxon>
        <taxon>Bacillati</taxon>
        <taxon>Bacillota</taxon>
        <taxon>Clostridia</taxon>
        <taxon>Eubacteriales</taxon>
        <taxon>Oscillospiraceae</taxon>
        <taxon>Oscillospiraceae incertae sedis</taxon>
        <taxon>Candidatus Caccousia</taxon>
    </lineage>
</organism>
<keyword evidence="4 11" id="KW-0132">Cell division</keyword>
<evidence type="ECO:0000256" key="1">
    <source>
        <dbReference type="ARBA" id="ARBA00004496"/>
    </source>
</evidence>
<dbReference type="GO" id="GO:0032153">
    <property type="term" value="C:cell division site"/>
    <property type="evidence" value="ECO:0007669"/>
    <property type="project" value="TreeGrafter"/>
</dbReference>
<dbReference type="PANTHER" id="PTHR34981">
    <property type="entry name" value="CELL DIVISION PROTEIN ZAPA"/>
    <property type="match status" value="1"/>
</dbReference>
<keyword evidence="3" id="KW-0963">Cytoplasm</keyword>
<dbReference type="AlphaFoldDB" id="A0A9D1AM52"/>
<evidence type="ECO:0000256" key="7">
    <source>
        <dbReference type="ARBA" id="ARBA00024910"/>
    </source>
</evidence>
<dbReference type="InterPro" id="IPR053712">
    <property type="entry name" value="Bac_CellDiv_Activator"/>
</dbReference>
<reference evidence="11" key="1">
    <citation type="submission" date="2020-10" db="EMBL/GenBank/DDBJ databases">
        <authorList>
            <person name="Gilroy R."/>
        </authorList>
    </citation>
    <scope>NUCLEOTIDE SEQUENCE</scope>
    <source>
        <strain evidence="11">ChiSxjej1B13-7958</strain>
    </source>
</reference>
<dbReference type="SUPFAM" id="SSF102829">
    <property type="entry name" value="Cell division protein ZapA-like"/>
    <property type="match status" value="1"/>
</dbReference>
<accession>A0A9D1AM52</accession>
<comment type="caution">
    <text evidence="11">The sequence shown here is derived from an EMBL/GenBank/DDBJ whole genome shotgun (WGS) entry which is preliminary data.</text>
</comment>
<dbReference type="Pfam" id="PF05164">
    <property type="entry name" value="ZapA"/>
    <property type="match status" value="1"/>
</dbReference>
<evidence type="ECO:0000256" key="5">
    <source>
        <dbReference type="ARBA" id="ARBA00023210"/>
    </source>
</evidence>
<evidence type="ECO:0000256" key="10">
    <source>
        <dbReference type="SAM" id="MobiDB-lite"/>
    </source>
</evidence>
<dbReference type="Gene3D" id="6.10.250.790">
    <property type="match status" value="1"/>
</dbReference>
<dbReference type="GO" id="GO:0000921">
    <property type="term" value="P:septin ring assembly"/>
    <property type="evidence" value="ECO:0007669"/>
    <property type="project" value="TreeGrafter"/>
</dbReference>
<evidence type="ECO:0000256" key="8">
    <source>
        <dbReference type="ARBA" id="ARBA00026068"/>
    </source>
</evidence>
<protein>
    <recommendedName>
        <fullName evidence="2">Cell division protein ZapA</fullName>
    </recommendedName>
    <alternativeName>
        <fullName evidence="9">Z ring-associated protein ZapA</fullName>
    </alternativeName>
</protein>
<keyword evidence="5" id="KW-0717">Septation</keyword>
<dbReference type="GO" id="GO:0005829">
    <property type="term" value="C:cytosol"/>
    <property type="evidence" value="ECO:0007669"/>
    <property type="project" value="TreeGrafter"/>
</dbReference>
<evidence type="ECO:0000313" key="11">
    <source>
        <dbReference type="EMBL" id="HIR46969.1"/>
    </source>
</evidence>